<feature type="domain" description="Cardiolipin synthase N-terminal" evidence="7">
    <location>
        <begin position="12"/>
        <end position="48"/>
    </location>
</feature>
<keyword evidence="4 6" id="KW-1133">Transmembrane helix</keyword>
<evidence type="ECO:0000256" key="1">
    <source>
        <dbReference type="ARBA" id="ARBA00004651"/>
    </source>
</evidence>
<keyword evidence="9" id="KW-1185">Reference proteome</keyword>
<comment type="subcellular location">
    <subcellularLocation>
        <location evidence="1">Cell membrane</location>
        <topology evidence="1">Multi-pass membrane protein</topology>
    </subcellularLocation>
</comment>
<sequence>MIYLVLLYLFCIIYGIIHAVKNNSINYVEKAFWIIIIIIIPVGACLYLRSTFVTKH</sequence>
<evidence type="ECO:0000313" key="8">
    <source>
        <dbReference type="EMBL" id="ATP56028.1"/>
    </source>
</evidence>
<reference evidence="8 9" key="1">
    <citation type="submission" date="2017-10" db="EMBL/GenBank/DDBJ databases">
        <title>Whole genome of Pedobacter ginsengisoli T01R-27 isolated from tomato rhizosphere.</title>
        <authorList>
            <person name="Weon H.-Y."/>
            <person name="Lee S.A."/>
            <person name="Sang M.K."/>
            <person name="Song J."/>
        </authorList>
    </citation>
    <scope>NUCLEOTIDE SEQUENCE [LARGE SCALE GENOMIC DNA]</scope>
    <source>
        <strain evidence="8 9">T01R-27</strain>
    </source>
</reference>
<evidence type="ECO:0000256" key="6">
    <source>
        <dbReference type="SAM" id="Phobius"/>
    </source>
</evidence>
<dbReference type="GO" id="GO:0005886">
    <property type="term" value="C:plasma membrane"/>
    <property type="evidence" value="ECO:0007669"/>
    <property type="project" value="UniProtKB-SubCell"/>
</dbReference>
<dbReference type="InterPro" id="IPR027379">
    <property type="entry name" value="CLS_N"/>
</dbReference>
<keyword evidence="2" id="KW-1003">Cell membrane</keyword>
<dbReference type="EMBL" id="CP024091">
    <property type="protein sequence ID" value="ATP56028.1"/>
    <property type="molecule type" value="Genomic_DNA"/>
</dbReference>
<name>A0A2D1U363_9SPHI</name>
<evidence type="ECO:0000256" key="3">
    <source>
        <dbReference type="ARBA" id="ARBA00022692"/>
    </source>
</evidence>
<evidence type="ECO:0000256" key="4">
    <source>
        <dbReference type="ARBA" id="ARBA00022989"/>
    </source>
</evidence>
<evidence type="ECO:0000256" key="2">
    <source>
        <dbReference type="ARBA" id="ARBA00022475"/>
    </source>
</evidence>
<dbReference type="AlphaFoldDB" id="A0A2D1U363"/>
<dbReference type="KEGG" id="pgs:CPT03_05925"/>
<feature type="transmembrane region" description="Helical" evidence="6">
    <location>
        <begin position="31"/>
        <end position="48"/>
    </location>
</feature>
<keyword evidence="5 6" id="KW-0472">Membrane</keyword>
<dbReference type="RefSeq" id="WP_099437970.1">
    <property type="nucleotide sequence ID" value="NZ_CP024091.1"/>
</dbReference>
<keyword evidence="3 6" id="KW-0812">Transmembrane</keyword>
<dbReference type="Proteomes" id="UP000223749">
    <property type="component" value="Chromosome"/>
</dbReference>
<accession>A0A2D1U363</accession>
<dbReference type="OrthoDB" id="773171at2"/>
<proteinExistence type="predicted"/>
<gene>
    <name evidence="8" type="ORF">CPT03_05925</name>
</gene>
<evidence type="ECO:0000259" key="7">
    <source>
        <dbReference type="Pfam" id="PF13396"/>
    </source>
</evidence>
<dbReference type="Pfam" id="PF13396">
    <property type="entry name" value="PLDc_N"/>
    <property type="match status" value="1"/>
</dbReference>
<evidence type="ECO:0000313" key="9">
    <source>
        <dbReference type="Proteomes" id="UP000223749"/>
    </source>
</evidence>
<protein>
    <recommendedName>
        <fullName evidence="7">Cardiolipin synthase N-terminal domain-containing protein</fullName>
    </recommendedName>
</protein>
<evidence type="ECO:0000256" key="5">
    <source>
        <dbReference type="ARBA" id="ARBA00023136"/>
    </source>
</evidence>
<organism evidence="8 9">
    <name type="scientific">Pedobacter ginsengisoli</name>
    <dbReference type="NCBI Taxonomy" id="363852"/>
    <lineage>
        <taxon>Bacteria</taxon>
        <taxon>Pseudomonadati</taxon>
        <taxon>Bacteroidota</taxon>
        <taxon>Sphingobacteriia</taxon>
        <taxon>Sphingobacteriales</taxon>
        <taxon>Sphingobacteriaceae</taxon>
        <taxon>Pedobacter</taxon>
    </lineage>
</organism>